<dbReference type="EMBL" id="CM004392">
    <property type="protein sequence ID" value="OAY47964.1"/>
    <property type="molecule type" value="Genomic_DNA"/>
</dbReference>
<dbReference type="InterPro" id="IPR053772">
    <property type="entry name" value="At1g61320/At1g61330-like"/>
</dbReference>
<reference evidence="2" key="1">
    <citation type="submission" date="2016-02" db="EMBL/GenBank/DDBJ databases">
        <title>WGS assembly of Manihot esculenta.</title>
        <authorList>
            <person name="Bredeson J.V."/>
            <person name="Prochnik S.E."/>
            <person name="Lyons J.B."/>
            <person name="Schmutz J."/>
            <person name="Grimwood J."/>
            <person name="Vrebalov J."/>
            <person name="Bart R.S."/>
            <person name="Amuge T."/>
            <person name="Ferguson M.E."/>
            <person name="Green R."/>
            <person name="Putnam N."/>
            <person name="Stites J."/>
            <person name="Rounsley S."/>
            <person name="Rokhsar D.S."/>
        </authorList>
    </citation>
    <scope>NUCLEOTIDE SEQUENCE [LARGE SCALE GENOMIC DNA]</scope>
    <source>
        <tissue evidence="2">Leaf</tissue>
    </source>
</reference>
<dbReference type="AlphaFoldDB" id="A0A2C9VQ87"/>
<evidence type="ECO:0000259" key="1">
    <source>
        <dbReference type="Pfam" id="PF23622"/>
    </source>
</evidence>
<evidence type="ECO:0000313" key="2">
    <source>
        <dbReference type="EMBL" id="OAY47964.1"/>
    </source>
</evidence>
<dbReference type="Gene3D" id="3.80.10.10">
    <property type="entry name" value="Ribonuclease Inhibitor"/>
    <property type="match status" value="1"/>
</dbReference>
<gene>
    <name evidence="2" type="ORF">MANES_06G120400</name>
</gene>
<sequence length="231" mass="26716">MATAGVQLNKKRKISQLQRAIRTSVLSQRWRNLCKSTSRLDFDDSILVPKTRRVLRLENLYLTSEVVEILLSHCPGLEVLQLTGSRGLVHLKIYGHWLKLKKLETLFCRDLEYIEISRTNLVSFKYFGPNISILLYDVPHLIEASIRGGVVFHFLKNMSEFSAYLSQLETFELDLMSLAIIGTCPKIPKLSNVKHLELAIYAYDAYDHCVIFEHAPKFLNSYYYPYVRLGQ</sequence>
<dbReference type="InterPro" id="IPR055357">
    <property type="entry name" value="LRR_At1g61320_AtMIF1"/>
</dbReference>
<dbReference type="PANTHER" id="PTHR34145">
    <property type="entry name" value="OS02G0105600 PROTEIN"/>
    <property type="match status" value="1"/>
</dbReference>
<dbReference type="Pfam" id="PF23622">
    <property type="entry name" value="LRR_At1g61320_AtMIF1"/>
    <property type="match status" value="1"/>
</dbReference>
<proteinExistence type="predicted"/>
<dbReference type="PANTHER" id="PTHR34145:SF68">
    <property type="entry name" value="FBD DOMAIN-CONTAINING PROTEIN"/>
    <property type="match status" value="1"/>
</dbReference>
<name>A0A2C9VQ87_MANES</name>
<organism evidence="2">
    <name type="scientific">Manihot esculenta</name>
    <name type="common">Cassava</name>
    <name type="synonym">Jatropha manihot</name>
    <dbReference type="NCBI Taxonomy" id="3983"/>
    <lineage>
        <taxon>Eukaryota</taxon>
        <taxon>Viridiplantae</taxon>
        <taxon>Streptophyta</taxon>
        <taxon>Embryophyta</taxon>
        <taxon>Tracheophyta</taxon>
        <taxon>Spermatophyta</taxon>
        <taxon>Magnoliopsida</taxon>
        <taxon>eudicotyledons</taxon>
        <taxon>Gunneridae</taxon>
        <taxon>Pentapetalae</taxon>
        <taxon>rosids</taxon>
        <taxon>fabids</taxon>
        <taxon>Malpighiales</taxon>
        <taxon>Euphorbiaceae</taxon>
        <taxon>Crotonoideae</taxon>
        <taxon>Manihoteae</taxon>
        <taxon>Manihot</taxon>
    </lineage>
</organism>
<dbReference type="InterPro" id="IPR032675">
    <property type="entry name" value="LRR_dom_sf"/>
</dbReference>
<feature type="domain" description="At1g61320/AtMIF1 LRR" evidence="1">
    <location>
        <begin position="53"/>
        <end position="211"/>
    </location>
</feature>
<protein>
    <recommendedName>
        <fullName evidence="1">At1g61320/AtMIF1 LRR domain-containing protein</fullName>
    </recommendedName>
</protein>
<accession>A0A2C9VQ87</accession>
<dbReference type="SUPFAM" id="SSF52058">
    <property type="entry name" value="L domain-like"/>
    <property type="match status" value="1"/>
</dbReference>